<dbReference type="EMBL" id="CP014242">
    <property type="protein sequence ID" value="AMD18920.1"/>
    <property type="molecule type" value="Genomic_DNA"/>
</dbReference>
<organism evidence="10 11">
    <name type="scientific">Eremothecium sinecaudum</name>
    <dbReference type="NCBI Taxonomy" id="45286"/>
    <lineage>
        <taxon>Eukaryota</taxon>
        <taxon>Fungi</taxon>
        <taxon>Dikarya</taxon>
        <taxon>Ascomycota</taxon>
        <taxon>Saccharomycotina</taxon>
        <taxon>Saccharomycetes</taxon>
        <taxon>Saccharomycetales</taxon>
        <taxon>Saccharomycetaceae</taxon>
        <taxon>Eremothecium</taxon>
    </lineage>
</organism>
<keyword evidence="3 6" id="KW-0863">Zinc-finger</keyword>
<dbReference type="STRING" id="45286.A0A109UWQ7"/>
<dbReference type="RefSeq" id="XP_017985916.1">
    <property type="nucleotide sequence ID" value="XM_018130427.1"/>
</dbReference>
<dbReference type="GO" id="GO:0008270">
    <property type="term" value="F:zinc ion binding"/>
    <property type="evidence" value="ECO:0007669"/>
    <property type="project" value="UniProtKB-KW"/>
</dbReference>
<dbReference type="InterPro" id="IPR044713">
    <property type="entry name" value="DNJA1/2-like"/>
</dbReference>
<evidence type="ECO:0000259" key="9">
    <source>
        <dbReference type="PROSITE" id="PS51188"/>
    </source>
</evidence>
<dbReference type="InterPro" id="IPR002939">
    <property type="entry name" value="DnaJ_C"/>
</dbReference>
<evidence type="ECO:0000256" key="2">
    <source>
        <dbReference type="ARBA" id="ARBA00022737"/>
    </source>
</evidence>
<evidence type="ECO:0000313" key="10">
    <source>
        <dbReference type="EMBL" id="AMD18920.1"/>
    </source>
</evidence>
<dbReference type="FunFam" id="2.10.230.10:FF:000001">
    <property type="entry name" value="DnaJ subfamily A member 2"/>
    <property type="match status" value="1"/>
</dbReference>
<dbReference type="InterPro" id="IPR008971">
    <property type="entry name" value="HSP40/DnaJ_pept-bd"/>
</dbReference>
<gene>
    <name evidence="10" type="ORF">AW171_hschr2448</name>
</gene>
<accession>A0A109UWQ7</accession>
<dbReference type="PRINTS" id="PR00625">
    <property type="entry name" value="JDOMAIN"/>
</dbReference>
<name>A0A109UWQ7_9SACH</name>
<dbReference type="InterPro" id="IPR001305">
    <property type="entry name" value="HSP_DnaJ_Cys-rich_dom"/>
</dbReference>
<feature type="domain" description="J" evidence="8">
    <location>
        <begin position="4"/>
        <end position="72"/>
    </location>
</feature>
<dbReference type="InterPro" id="IPR018253">
    <property type="entry name" value="DnaJ_domain_CS"/>
</dbReference>
<reference evidence="10 11" key="1">
    <citation type="submission" date="2016-01" db="EMBL/GenBank/DDBJ databases">
        <title>Genome sequence of the yeast Holleya sinecauda.</title>
        <authorList>
            <person name="Dietrich F.S."/>
        </authorList>
    </citation>
    <scope>NUCLEOTIDE SEQUENCE [LARGE SCALE GENOMIC DNA]</scope>
    <source>
        <strain evidence="10 11">ATCC 58844</strain>
    </source>
</reference>
<evidence type="ECO:0000256" key="7">
    <source>
        <dbReference type="SAM" id="MobiDB-lite"/>
    </source>
</evidence>
<evidence type="ECO:0000256" key="5">
    <source>
        <dbReference type="ARBA" id="ARBA00023186"/>
    </source>
</evidence>
<feature type="compositionally biased region" description="Polar residues" evidence="7">
    <location>
        <begin position="423"/>
        <end position="432"/>
    </location>
</feature>
<dbReference type="InterPro" id="IPR001623">
    <property type="entry name" value="DnaJ_domain"/>
</dbReference>
<dbReference type="CDD" id="cd10719">
    <property type="entry name" value="DnaJ_zf"/>
    <property type="match status" value="1"/>
</dbReference>
<evidence type="ECO:0000313" key="11">
    <source>
        <dbReference type="Proteomes" id="UP000243052"/>
    </source>
</evidence>
<dbReference type="InterPro" id="IPR036410">
    <property type="entry name" value="HSP_DnaJ_Cys-rich_dom_sf"/>
</dbReference>
<evidence type="ECO:0000256" key="3">
    <source>
        <dbReference type="ARBA" id="ARBA00022771"/>
    </source>
</evidence>
<dbReference type="Proteomes" id="UP000243052">
    <property type="component" value="Chromosome ii"/>
</dbReference>
<evidence type="ECO:0000256" key="4">
    <source>
        <dbReference type="ARBA" id="ARBA00022833"/>
    </source>
</evidence>
<dbReference type="Pfam" id="PF00684">
    <property type="entry name" value="DnaJ_CXXCXGXG"/>
    <property type="match status" value="1"/>
</dbReference>
<dbReference type="GO" id="GO:0072655">
    <property type="term" value="P:establishment of protein localization to mitochondrion"/>
    <property type="evidence" value="ECO:0007669"/>
    <property type="project" value="UniProtKB-ARBA"/>
</dbReference>
<dbReference type="Gene3D" id="1.10.287.110">
    <property type="entry name" value="DnaJ domain"/>
    <property type="match status" value="1"/>
</dbReference>
<keyword evidence="11" id="KW-1185">Reference proteome</keyword>
<dbReference type="SUPFAM" id="SSF57938">
    <property type="entry name" value="DnaJ/Hsp40 cysteine-rich domain"/>
    <property type="match status" value="1"/>
</dbReference>
<dbReference type="GO" id="GO:0006457">
    <property type="term" value="P:protein folding"/>
    <property type="evidence" value="ECO:0007669"/>
    <property type="project" value="InterPro"/>
</dbReference>
<dbReference type="Pfam" id="PF01556">
    <property type="entry name" value="DnaJ_C"/>
    <property type="match status" value="1"/>
</dbReference>
<evidence type="ECO:0000256" key="1">
    <source>
        <dbReference type="ARBA" id="ARBA00022723"/>
    </source>
</evidence>
<dbReference type="PROSITE" id="PS50076">
    <property type="entry name" value="DNAJ_2"/>
    <property type="match status" value="1"/>
</dbReference>
<dbReference type="PROSITE" id="PS00636">
    <property type="entry name" value="DNAJ_1"/>
    <property type="match status" value="1"/>
</dbReference>
<evidence type="ECO:0000256" key="6">
    <source>
        <dbReference type="PROSITE-ProRule" id="PRU00546"/>
    </source>
</evidence>
<keyword evidence="5" id="KW-0143">Chaperone</keyword>
<dbReference type="PANTHER" id="PTHR43888">
    <property type="entry name" value="DNAJ-LIKE-2, ISOFORM A-RELATED"/>
    <property type="match status" value="1"/>
</dbReference>
<keyword evidence="2" id="KW-0677">Repeat</keyword>
<dbReference type="SMART" id="SM00271">
    <property type="entry name" value="DnaJ"/>
    <property type="match status" value="1"/>
</dbReference>
<dbReference type="Gene3D" id="2.10.230.10">
    <property type="entry name" value="Heat shock protein DnaJ, cysteine-rich domain"/>
    <property type="match status" value="1"/>
</dbReference>
<dbReference type="Gene3D" id="2.60.260.20">
    <property type="entry name" value="Urease metallochaperone UreE, N-terminal domain"/>
    <property type="match status" value="2"/>
</dbReference>
<dbReference type="GeneID" id="28722109"/>
<keyword evidence="1 6" id="KW-0479">Metal-binding</keyword>
<dbReference type="Pfam" id="PF00226">
    <property type="entry name" value="DnaJ"/>
    <property type="match status" value="1"/>
</dbReference>
<feature type="region of interest" description="Disordered" evidence="7">
    <location>
        <begin position="414"/>
        <end position="438"/>
    </location>
</feature>
<dbReference type="GO" id="GO:0051082">
    <property type="term" value="F:unfolded protein binding"/>
    <property type="evidence" value="ECO:0007669"/>
    <property type="project" value="InterPro"/>
</dbReference>
<proteinExistence type="predicted"/>
<dbReference type="CDD" id="cd10747">
    <property type="entry name" value="DnaJ_C"/>
    <property type="match status" value="1"/>
</dbReference>
<feature type="zinc finger region" description="CR-type" evidence="6">
    <location>
        <begin position="140"/>
        <end position="230"/>
    </location>
</feature>
<dbReference type="CDD" id="cd06257">
    <property type="entry name" value="DnaJ"/>
    <property type="match status" value="1"/>
</dbReference>
<evidence type="ECO:0000259" key="8">
    <source>
        <dbReference type="PROSITE" id="PS50076"/>
    </source>
</evidence>
<dbReference type="InterPro" id="IPR036869">
    <property type="entry name" value="J_dom_sf"/>
</dbReference>
<feature type="domain" description="CR-type" evidence="9">
    <location>
        <begin position="140"/>
        <end position="230"/>
    </location>
</feature>
<sequence>MPHDLYEILGVTRDATAQEIKKSYRQLALKYHPDKIADDLLREASEATFKEVSAAYEILSDEQKRAEYDEFGTMDGGMFSSGFEDDYGTEDDFMNFFRYGAGRHGGFADTRSSAKQDHWPKRTKDSYVPLKLSTKQLYLGRTFQFQAKRKVLCPRCAGSGLRKRAAQRAAIRCEDCDGQGFKERIFRIGAGLISRERVECKRCEGRGSYVPKSASDKCKKCNGYCTVPEQSQLSVYVPRGSRHGDKIRLHGKSDMEPGMETGDIVFQIEEQTDNDVGLERRGTDLYCSMRISLAEALTGFSKFITRTFDERVLRVTIPMGKVLRPGNYLKFSNEGWPIDDGATFGDLYVKVDIEFPNDDWFNEKSEVESIRNILPGLKSERKSTSQFNTDPANTEDQLSYTIFEGSSMLPSYFSEAEQDRFQNEQQGANDSGTECPIQ</sequence>
<dbReference type="SUPFAM" id="SSF49493">
    <property type="entry name" value="HSP40/DnaJ peptide-binding domain"/>
    <property type="match status" value="2"/>
</dbReference>
<dbReference type="GO" id="GO:0001671">
    <property type="term" value="F:ATPase activator activity"/>
    <property type="evidence" value="ECO:0007669"/>
    <property type="project" value="UniProtKB-ARBA"/>
</dbReference>
<dbReference type="PROSITE" id="PS51188">
    <property type="entry name" value="ZF_CR"/>
    <property type="match status" value="1"/>
</dbReference>
<dbReference type="SUPFAM" id="SSF46565">
    <property type="entry name" value="Chaperone J-domain"/>
    <property type="match status" value="1"/>
</dbReference>
<dbReference type="AlphaFoldDB" id="A0A109UWQ7"/>
<protein>
    <submittedName>
        <fullName evidence="10">HBR019Wp</fullName>
    </submittedName>
</protein>
<dbReference type="GO" id="GO:0030544">
    <property type="term" value="F:Hsp70 protein binding"/>
    <property type="evidence" value="ECO:0007669"/>
    <property type="project" value="InterPro"/>
</dbReference>
<keyword evidence="4 6" id="KW-0862">Zinc</keyword>
<dbReference type="OrthoDB" id="550424at2759"/>